<evidence type="ECO:0000313" key="10">
    <source>
        <dbReference type="EMBL" id="QPH02296.1"/>
    </source>
</evidence>
<accession>A0A7S9KTX1</accession>
<feature type="region of interest" description="Disordered" evidence="9">
    <location>
        <begin position="135"/>
        <end position="213"/>
    </location>
</feature>
<evidence type="ECO:0000313" key="11">
    <source>
        <dbReference type="Proteomes" id="UP000594364"/>
    </source>
</evidence>
<keyword evidence="7" id="KW-0804">Transcription</keyword>
<evidence type="ECO:0000256" key="5">
    <source>
        <dbReference type="ARBA" id="ARBA00022491"/>
    </source>
</evidence>
<keyword evidence="8" id="KW-0539">Nucleus</keyword>
<gene>
    <name evidence="10" type="ORF">C2857_006505</name>
</gene>
<evidence type="ECO:0000256" key="7">
    <source>
        <dbReference type="ARBA" id="ARBA00023163"/>
    </source>
</evidence>
<dbReference type="GO" id="GO:0005634">
    <property type="term" value="C:nucleus"/>
    <property type="evidence" value="ECO:0007669"/>
    <property type="project" value="UniProtKB-SubCell"/>
</dbReference>
<evidence type="ECO:0000256" key="1">
    <source>
        <dbReference type="ARBA" id="ARBA00004123"/>
    </source>
</evidence>
<proteinExistence type="inferred from homology"/>
<feature type="region of interest" description="Disordered" evidence="9">
    <location>
        <begin position="1"/>
        <end position="119"/>
    </location>
</feature>
<organism evidence="10 11">
    <name type="scientific">Epichloe festucae (strain Fl1)</name>
    <dbReference type="NCBI Taxonomy" id="877507"/>
    <lineage>
        <taxon>Eukaryota</taxon>
        <taxon>Fungi</taxon>
        <taxon>Dikarya</taxon>
        <taxon>Ascomycota</taxon>
        <taxon>Pezizomycotina</taxon>
        <taxon>Sordariomycetes</taxon>
        <taxon>Hypocreomycetidae</taxon>
        <taxon>Hypocreales</taxon>
        <taxon>Clavicipitaceae</taxon>
        <taxon>Epichloe</taxon>
    </lineage>
</organism>
<keyword evidence="5" id="KW-0678">Repressor</keyword>
<keyword evidence="4" id="KW-0963">Cytoplasm</keyword>
<evidence type="ECO:0000256" key="6">
    <source>
        <dbReference type="ARBA" id="ARBA00023015"/>
    </source>
</evidence>
<dbReference type="AlphaFoldDB" id="A0A7S9KTX1"/>
<feature type="compositionally biased region" description="Low complexity" evidence="9">
    <location>
        <begin position="170"/>
        <end position="186"/>
    </location>
</feature>
<evidence type="ECO:0000256" key="9">
    <source>
        <dbReference type="SAM" id="MobiDB-lite"/>
    </source>
</evidence>
<reference evidence="10 11" key="1">
    <citation type="journal article" date="2018" name="PLoS Genet.">
        <title>Repeat elements organise 3D genome structure and mediate transcription in the filamentous fungus Epichloe festucae.</title>
        <authorList>
            <person name="Winter D.J."/>
            <person name="Ganley A.R.D."/>
            <person name="Young C.A."/>
            <person name="Liachko I."/>
            <person name="Schardl C.L."/>
            <person name="Dupont P.Y."/>
            <person name="Berry D."/>
            <person name="Ram A."/>
            <person name="Scott B."/>
            <person name="Cox M.P."/>
        </authorList>
    </citation>
    <scope>NUCLEOTIDE SEQUENCE [LARGE SCALE GENOMIC DNA]</scope>
    <source>
        <strain evidence="10 11">Fl1</strain>
    </source>
</reference>
<dbReference type="Pfam" id="PF08528">
    <property type="entry name" value="Whi5"/>
    <property type="match status" value="1"/>
</dbReference>
<keyword evidence="11" id="KW-1185">Reference proteome</keyword>
<evidence type="ECO:0000256" key="2">
    <source>
        <dbReference type="ARBA" id="ARBA00004496"/>
    </source>
</evidence>
<feature type="compositionally biased region" description="Polar residues" evidence="9">
    <location>
        <begin position="1"/>
        <end position="10"/>
    </location>
</feature>
<keyword evidence="6" id="KW-0805">Transcription regulation</keyword>
<dbReference type="EMBL" id="CP031387">
    <property type="protein sequence ID" value="QPH02296.1"/>
    <property type="molecule type" value="Genomic_DNA"/>
</dbReference>
<sequence>MTTNASSTKQRAVLAPLDANAKPSLPSPKMLKDGTVSVIPSTGGTSPLKRVRPASVGGTKRSAEDTCSHGNKKACIEEDDARPHPSPTSSPSTSSIFDTSAAEGDASWATTTTEPDTKAEILRLRLGLASYKLRTGQTGVPLADLQHKPLPPRLSVRAQVPSQDVHDAPSSQESNTSSSTMNTTGTRCASSNSPVEGGAANGLLSLSRANSSV</sequence>
<protein>
    <submittedName>
        <fullName evidence="10">Uncharacterized protein</fullName>
    </submittedName>
</protein>
<evidence type="ECO:0000256" key="4">
    <source>
        <dbReference type="ARBA" id="ARBA00022490"/>
    </source>
</evidence>
<dbReference type="GO" id="GO:0005737">
    <property type="term" value="C:cytoplasm"/>
    <property type="evidence" value="ECO:0007669"/>
    <property type="project" value="UniProtKB-SubCell"/>
</dbReference>
<evidence type="ECO:0000256" key="3">
    <source>
        <dbReference type="ARBA" id="ARBA00006922"/>
    </source>
</evidence>
<comment type="similarity">
    <text evidence="3">Belongs to the WHI5/NRM1 family.</text>
</comment>
<dbReference type="OrthoDB" id="5345625at2759"/>
<dbReference type="Proteomes" id="UP000594364">
    <property type="component" value="Chromosome 3"/>
</dbReference>
<comment type="subcellular location">
    <subcellularLocation>
        <location evidence="2">Cytoplasm</location>
    </subcellularLocation>
    <subcellularLocation>
        <location evidence="1">Nucleus</location>
    </subcellularLocation>
</comment>
<name>A0A7S9KTX1_EPIFF</name>
<evidence type="ECO:0000256" key="8">
    <source>
        <dbReference type="ARBA" id="ARBA00023242"/>
    </source>
</evidence>
<dbReference type="InterPro" id="IPR013734">
    <property type="entry name" value="TF_Nrm1/Whi5"/>
</dbReference>